<proteinExistence type="predicted"/>
<sequence>MADLFYRLELGGRPLVIDSLLFQARQQSMTQAECAEALLARCQSQDYTQRTSLNGNNLAGWAGQHAMTTGQGARLKKGGDCPWWAVRGALDLLLDATWLPRSPQEWAVMAKHLVQLAGDNAGFVQWLAQAPDHLPKDTLAGWLVAFSEHRAGKELAKQLRHCALLN</sequence>
<dbReference type="AlphaFoldDB" id="A0A1M5XBB9"/>
<dbReference type="RefSeq" id="WP_067661797.1">
    <property type="nucleotide sequence ID" value="NZ_FQXG01000005.1"/>
</dbReference>
<reference evidence="1 2" key="1">
    <citation type="submission" date="2016-11" db="EMBL/GenBank/DDBJ databases">
        <authorList>
            <person name="Jaros S."/>
            <person name="Januszkiewicz K."/>
            <person name="Wedrychowicz H."/>
        </authorList>
    </citation>
    <scope>NUCLEOTIDE SEQUENCE [LARGE SCALE GENOMIC DNA]</scope>
    <source>
        <strain evidence="1 2">DSM 16917</strain>
    </source>
</reference>
<dbReference type="STRING" id="299255.SAMN02745129_3393"/>
<protein>
    <submittedName>
        <fullName evidence="1">Uncharacterized protein</fullName>
    </submittedName>
</protein>
<gene>
    <name evidence="1" type="ORF">SAMN02745129_3393</name>
</gene>
<keyword evidence="2" id="KW-1185">Reference proteome</keyword>
<evidence type="ECO:0000313" key="1">
    <source>
        <dbReference type="EMBL" id="SHH96932.1"/>
    </source>
</evidence>
<evidence type="ECO:0000313" key="2">
    <source>
        <dbReference type="Proteomes" id="UP000184268"/>
    </source>
</evidence>
<name>A0A1M5XBB9_9GAMM</name>
<dbReference type="EMBL" id="FQXG01000005">
    <property type="protein sequence ID" value="SHH96932.1"/>
    <property type="molecule type" value="Genomic_DNA"/>
</dbReference>
<dbReference type="Proteomes" id="UP000184268">
    <property type="component" value="Unassembled WGS sequence"/>
</dbReference>
<organism evidence="1 2">
    <name type="scientific">Ferrimonas marina</name>
    <dbReference type="NCBI Taxonomy" id="299255"/>
    <lineage>
        <taxon>Bacteria</taxon>
        <taxon>Pseudomonadati</taxon>
        <taxon>Pseudomonadota</taxon>
        <taxon>Gammaproteobacteria</taxon>
        <taxon>Alteromonadales</taxon>
        <taxon>Ferrimonadaceae</taxon>
        <taxon>Ferrimonas</taxon>
    </lineage>
</organism>
<accession>A0A1M5XBB9</accession>